<dbReference type="Gene3D" id="2.40.30.130">
    <property type="match status" value="1"/>
</dbReference>
<evidence type="ECO:0000259" key="6">
    <source>
        <dbReference type="SMART" id="SM00863"/>
    </source>
</evidence>
<feature type="region of interest" description="Disordered" evidence="5">
    <location>
        <begin position="39"/>
        <end position="63"/>
    </location>
</feature>
<evidence type="ECO:0000256" key="2">
    <source>
        <dbReference type="ARBA" id="ARBA00008429"/>
    </source>
</evidence>
<gene>
    <name evidence="7" type="ORF">GGP41_010512</name>
</gene>
<dbReference type="OMA" id="CMHTSQH"/>
<dbReference type="InterPro" id="IPR051335">
    <property type="entry name" value="Alanyl-tRNA_Editing_Enzymes"/>
</dbReference>
<dbReference type="InterPro" id="IPR012947">
    <property type="entry name" value="tRNA_SAD"/>
</dbReference>
<evidence type="ECO:0000256" key="3">
    <source>
        <dbReference type="ARBA" id="ARBA00022723"/>
    </source>
</evidence>
<dbReference type="PANTHER" id="PTHR43462:SF1">
    <property type="entry name" value="ALANYL-TRNA EDITING PROTEIN AARSD1"/>
    <property type="match status" value="1"/>
</dbReference>
<comment type="cofactor">
    <cofactor evidence="1">
        <name>Zn(2+)</name>
        <dbReference type="ChEBI" id="CHEBI:29105"/>
    </cofactor>
</comment>
<evidence type="ECO:0000256" key="1">
    <source>
        <dbReference type="ARBA" id="ARBA00001947"/>
    </source>
</evidence>
<dbReference type="EMBL" id="WNKQ01000006">
    <property type="protein sequence ID" value="KAF5850796.1"/>
    <property type="molecule type" value="Genomic_DNA"/>
</dbReference>
<dbReference type="Proteomes" id="UP000624244">
    <property type="component" value="Unassembled WGS sequence"/>
</dbReference>
<dbReference type="InterPro" id="IPR018163">
    <property type="entry name" value="Thr/Ala-tRNA-synth_IIc_edit"/>
</dbReference>
<organism evidence="7 8">
    <name type="scientific">Cochliobolus sativus</name>
    <name type="common">Common root rot and spot blotch fungus</name>
    <name type="synonym">Bipolaris sorokiniana</name>
    <dbReference type="NCBI Taxonomy" id="45130"/>
    <lineage>
        <taxon>Eukaryota</taxon>
        <taxon>Fungi</taxon>
        <taxon>Dikarya</taxon>
        <taxon>Ascomycota</taxon>
        <taxon>Pezizomycotina</taxon>
        <taxon>Dothideomycetes</taxon>
        <taxon>Pleosporomycetidae</taxon>
        <taxon>Pleosporales</taxon>
        <taxon>Pleosporineae</taxon>
        <taxon>Pleosporaceae</taxon>
        <taxon>Bipolaris</taxon>
    </lineage>
</organism>
<dbReference type="InterPro" id="IPR009000">
    <property type="entry name" value="Transl_B-barrel_sf"/>
</dbReference>
<dbReference type="GO" id="GO:0002196">
    <property type="term" value="F:Ser-tRNA(Ala) deacylase activity"/>
    <property type="evidence" value="ECO:0007669"/>
    <property type="project" value="TreeGrafter"/>
</dbReference>
<dbReference type="SUPFAM" id="SSF50447">
    <property type="entry name" value="Translation proteins"/>
    <property type="match status" value="1"/>
</dbReference>
<proteinExistence type="inferred from homology"/>
<dbReference type="GO" id="GO:0043039">
    <property type="term" value="P:tRNA aminoacylation"/>
    <property type="evidence" value="ECO:0007669"/>
    <property type="project" value="InterPro"/>
</dbReference>
<dbReference type="AlphaFoldDB" id="A0A8H5ZIE0"/>
<dbReference type="Pfam" id="PF07973">
    <property type="entry name" value="tRNA_SAD"/>
    <property type="match status" value="1"/>
</dbReference>
<dbReference type="GO" id="GO:0005524">
    <property type="term" value="F:ATP binding"/>
    <property type="evidence" value="ECO:0007669"/>
    <property type="project" value="InterPro"/>
</dbReference>
<reference evidence="7" key="1">
    <citation type="submission" date="2019-11" db="EMBL/GenBank/DDBJ databases">
        <title>Bipolaris sorokiniana Genome sequencing.</title>
        <authorList>
            <person name="Wang H."/>
        </authorList>
    </citation>
    <scope>NUCLEOTIDE SEQUENCE</scope>
</reference>
<feature type="domain" description="Threonyl/alanyl tRNA synthetase SAD" evidence="6">
    <location>
        <begin position="230"/>
        <end position="273"/>
    </location>
</feature>
<comment type="similarity">
    <text evidence="2">Belongs to the class-II aminoacyl-tRNA synthetase family. Alax-L subfamily.</text>
</comment>
<sequence length="447" mass="48840">MGATTASAPAIVGALQCQKNSYLQTLETQVVSCEEFVPPKTSQQNGKSKTKKSTDPTKALENGDATTSKTWLIELADSVLFPEGGGQHTDHGVLVPLEGESKAEIPIRSIQRHGLRCIHFSPTPLTPGTSVRQTVDFNRRWDLMQQHTGQHLLSAVMDGMDLPTLGWSMGQPGEMNYVEVPRKPTDKEMQTIQKDCNARVRESMPITVETPEGKGSDSLPEDYDREKGVVRFIKIGDMDYNACCGTHLQNSSHINLILLHHTQSVRGTNCRLFFTAGDRAIKLATDSIAGLRSVAVSLSSGSAPADVAASVQRIADQVSEARKKEKKLLAEIATFQGERIKNRLQDHEAAFLHRASEGLDFINLVLFEIKDAVKDQNNVVVLSTGEVKSPGSLVIFGKPELVEKMAAKVKEAVSTVKGGGKGEKWQGKATEWQKGEVEALEKMVNEE</sequence>
<evidence type="ECO:0000256" key="5">
    <source>
        <dbReference type="SAM" id="MobiDB-lite"/>
    </source>
</evidence>
<dbReference type="GO" id="GO:0046872">
    <property type="term" value="F:metal ion binding"/>
    <property type="evidence" value="ECO:0007669"/>
    <property type="project" value="UniProtKB-KW"/>
</dbReference>
<evidence type="ECO:0000313" key="8">
    <source>
        <dbReference type="Proteomes" id="UP000624244"/>
    </source>
</evidence>
<dbReference type="PANTHER" id="PTHR43462">
    <property type="entry name" value="ALANYL-TRNA EDITING PROTEIN"/>
    <property type="match status" value="1"/>
</dbReference>
<evidence type="ECO:0000313" key="7">
    <source>
        <dbReference type="EMBL" id="KAF5850796.1"/>
    </source>
</evidence>
<accession>A0A8H5ZIE0</accession>
<dbReference type="Gene3D" id="3.30.980.10">
    <property type="entry name" value="Threonyl-trna Synthetase, Chain A, domain 2"/>
    <property type="match status" value="1"/>
</dbReference>
<keyword evidence="4" id="KW-0862">Zinc</keyword>
<comment type="caution">
    <text evidence="7">The sequence shown here is derived from an EMBL/GenBank/DDBJ whole genome shotgun (WGS) entry which is preliminary data.</text>
</comment>
<evidence type="ECO:0000256" key="4">
    <source>
        <dbReference type="ARBA" id="ARBA00022833"/>
    </source>
</evidence>
<protein>
    <recommendedName>
        <fullName evidence="6">Threonyl/alanyl tRNA synthetase SAD domain-containing protein</fullName>
    </recommendedName>
</protein>
<name>A0A8H5ZIE0_COCSA</name>
<dbReference type="SMART" id="SM00863">
    <property type="entry name" value="tRNA_SAD"/>
    <property type="match status" value="1"/>
</dbReference>
<dbReference type="GO" id="GO:0004812">
    <property type="term" value="F:aminoacyl-tRNA ligase activity"/>
    <property type="evidence" value="ECO:0007669"/>
    <property type="project" value="InterPro"/>
</dbReference>
<keyword evidence="3" id="KW-0479">Metal-binding</keyword>
<dbReference type="SUPFAM" id="SSF55186">
    <property type="entry name" value="ThrRS/AlaRS common domain"/>
    <property type="match status" value="1"/>
</dbReference>